<dbReference type="SMART" id="SM00640">
    <property type="entry name" value="Glyco_32"/>
    <property type="match status" value="1"/>
</dbReference>
<dbReference type="SUPFAM" id="SSF75005">
    <property type="entry name" value="Arabinanase/levansucrase/invertase"/>
    <property type="match status" value="1"/>
</dbReference>
<dbReference type="InterPro" id="IPR013189">
    <property type="entry name" value="Glyco_hydro_32_C"/>
</dbReference>
<dbReference type="InterPro" id="IPR001362">
    <property type="entry name" value="Glyco_hydro_32"/>
</dbReference>
<dbReference type="Gene3D" id="2.60.120.560">
    <property type="entry name" value="Exo-inulinase, domain 1"/>
    <property type="match status" value="3"/>
</dbReference>
<feature type="chain" id="PRO_5001694426" evidence="6">
    <location>
        <begin position="40"/>
        <end position="1304"/>
    </location>
</feature>
<dbReference type="GO" id="GO:0004575">
    <property type="term" value="F:sucrose alpha-glucosidase activity"/>
    <property type="evidence" value="ECO:0007669"/>
    <property type="project" value="TreeGrafter"/>
</dbReference>
<dbReference type="Pfam" id="PF12733">
    <property type="entry name" value="Cadherin-like"/>
    <property type="match status" value="1"/>
</dbReference>
<dbReference type="Gene3D" id="2.60.40.1080">
    <property type="match status" value="1"/>
</dbReference>
<dbReference type="GO" id="GO:0005987">
    <property type="term" value="P:sucrose catabolic process"/>
    <property type="evidence" value="ECO:0007669"/>
    <property type="project" value="TreeGrafter"/>
</dbReference>
<evidence type="ECO:0000256" key="4">
    <source>
        <dbReference type="ARBA" id="ARBA00023295"/>
    </source>
</evidence>
<dbReference type="InterPro" id="IPR025883">
    <property type="entry name" value="Cadherin-like_domain"/>
</dbReference>
<dbReference type="PANTHER" id="PTHR42800:SF1">
    <property type="entry name" value="EXOINULINASE INUD (AFU_ORTHOLOGUE AFUA_5G00480)"/>
    <property type="match status" value="1"/>
</dbReference>
<protein>
    <submittedName>
        <fullName evidence="8">Glycosyl hydrolase family 32</fullName>
    </submittedName>
</protein>
<evidence type="ECO:0000256" key="1">
    <source>
        <dbReference type="ARBA" id="ARBA00009902"/>
    </source>
</evidence>
<dbReference type="PANTHER" id="PTHR42800">
    <property type="entry name" value="EXOINULINASE INUD (AFU_ORTHOLOGUE AFUA_5G00480)"/>
    <property type="match status" value="1"/>
</dbReference>
<comment type="similarity">
    <text evidence="1">Belongs to the glycosyl hydrolase 32 family.</text>
</comment>
<reference evidence="8 9" key="1">
    <citation type="submission" date="2014-04" db="EMBL/GenBank/DDBJ databases">
        <title>Variable characteristics of bacteriocin-producing Streptococcus salivarius strains isolated from Malaysian subjects.</title>
        <authorList>
            <person name="Philip K."/>
            <person name="Barbour A."/>
        </authorList>
    </citation>
    <scope>NUCLEOTIDE SEQUENCE [LARGE SCALE GENOMIC DNA]</scope>
    <source>
        <strain evidence="8 9">NU10</strain>
    </source>
</reference>
<feature type="compositionally biased region" description="Polar residues" evidence="5">
    <location>
        <begin position="91"/>
        <end position="146"/>
    </location>
</feature>
<dbReference type="NCBIfam" id="TIGR03715">
    <property type="entry name" value="KxYKxGKxW"/>
    <property type="match status" value="1"/>
</dbReference>
<dbReference type="EMBL" id="JJMT01000005">
    <property type="protein sequence ID" value="KEO46445.1"/>
    <property type="molecule type" value="Genomic_DNA"/>
</dbReference>
<evidence type="ECO:0000256" key="5">
    <source>
        <dbReference type="SAM" id="MobiDB-lite"/>
    </source>
</evidence>
<dbReference type="InterPro" id="IPR022263">
    <property type="entry name" value="KxYKxGKxW"/>
</dbReference>
<keyword evidence="3 8" id="KW-0378">Hydrolase</keyword>
<gene>
    <name evidence="8" type="ORF">DL07_09025</name>
</gene>
<dbReference type="Gene3D" id="2.115.10.20">
    <property type="entry name" value="Glycosyl hydrolase domain, family 43"/>
    <property type="match status" value="1"/>
</dbReference>
<feature type="signal peptide" evidence="6">
    <location>
        <begin position="1"/>
        <end position="39"/>
    </location>
</feature>
<proteinExistence type="inferred from homology"/>
<dbReference type="Pfam" id="PF08244">
    <property type="entry name" value="Glyco_hydro_32C"/>
    <property type="match status" value="1"/>
</dbReference>
<feature type="compositionally biased region" description="Low complexity" evidence="5">
    <location>
        <begin position="75"/>
        <end position="90"/>
    </location>
</feature>
<dbReference type="Pfam" id="PF00251">
    <property type="entry name" value="Glyco_hydro_32N"/>
    <property type="match status" value="1"/>
</dbReference>
<dbReference type="RefSeq" id="WP_230578904.1">
    <property type="nucleotide sequence ID" value="NZ_JJMS01000019.1"/>
</dbReference>
<name>A0A074J294_STRSL</name>
<feature type="region of interest" description="Disordered" evidence="5">
    <location>
        <begin position="1186"/>
        <end position="1265"/>
    </location>
</feature>
<dbReference type="InterPro" id="IPR013320">
    <property type="entry name" value="ConA-like_dom_sf"/>
</dbReference>
<dbReference type="InterPro" id="IPR003343">
    <property type="entry name" value="Big_2"/>
</dbReference>
<evidence type="ECO:0000313" key="8">
    <source>
        <dbReference type="EMBL" id="KEO46445.1"/>
    </source>
</evidence>
<dbReference type="Pfam" id="PF06439">
    <property type="entry name" value="3keto-disac_hyd"/>
    <property type="match status" value="2"/>
</dbReference>
<evidence type="ECO:0000256" key="3">
    <source>
        <dbReference type="ARBA" id="ARBA00022801"/>
    </source>
</evidence>
<feature type="compositionally biased region" description="Polar residues" evidence="5">
    <location>
        <begin position="1231"/>
        <end position="1251"/>
    </location>
</feature>
<feature type="compositionally biased region" description="Basic and acidic residues" evidence="5">
    <location>
        <begin position="1211"/>
        <end position="1222"/>
    </location>
</feature>
<comment type="caution">
    <text evidence="8">The sequence shown here is derived from an EMBL/GenBank/DDBJ whole genome shotgun (WGS) entry which is preliminary data.</text>
</comment>
<accession>A0A074J294</accession>
<feature type="domain" description="BIG2" evidence="7">
    <location>
        <begin position="934"/>
        <end position="1013"/>
    </location>
</feature>
<evidence type="ECO:0000256" key="6">
    <source>
        <dbReference type="SAM" id="SignalP"/>
    </source>
</evidence>
<dbReference type="InterPro" id="IPR018053">
    <property type="entry name" value="Glyco_hydro_32_AS"/>
</dbReference>
<dbReference type="InterPro" id="IPR023296">
    <property type="entry name" value="Glyco_hydro_beta-prop_sf"/>
</dbReference>
<dbReference type="SMART" id="SM00635">
    <property type="entry name" value="BID_2"/>
    <property type="match status" value="1"/>
</dbReference>
<dbReference type="GO" id="GO:0005737">
    <property type="term" value="C:cytoplasm"/>
    <property type="evidence" value="ECO:0007669"/>
    <property type="project" value="TreeGrafter"/>
</dbReference>
<keyword evidence="2 6" id="KW-0732">Signal</keyword>
<evidence type="ECO:0000259" key="7">
    <source>
        <dbReference type="SMART" id="SM00635"/>
    </source>
</evidence>
<dbReference type="CDD" id="cd18622">
    <property type="entry name" value="GH32_Inu-like"/>
    <property type="match status" value="1"/>
</dbReference>
<keyword evidence="4" id="KW-0326">Glycosidase</keyword>
<dbReference type="Pfam" id="PF02368">
    <property type="entry name" value="Big_2"/>
    <property type="match status" value="1"/>
</dbReference>
<dbReference type="InterPro" id="IPR010496">
    <property type="entry name" value="AL/BT2_dom"/>
</dbReference>
<dbReference type="SUPFAM" id="SSF49899">
    <property type="entry name" value="Concanavalin A-like lectins/glucanases"/>
    <property type="match status" value="2"/>
</dbReference>
<dbReference type="InterPro" id="IPR013148">
    <property type="entry name" value="Glyco_hydro_32_N"/>
</dbReference>
<organism evidence="8 9">
    <name type="scientific">Streptococcus salivarius</name>
    <dbReference type="NCBI Taxonomy" id="1304"/>
    <lineage>
        <taxon>Bacteria</taxon>
        <taxon>Bacillati</taxon>
        <taxon>Bacillota</taxon>
        <taxon>Bacilli</taxon>
        <taxon>Lactobacillales</taxon>
        <taxon>Streptococcaceae</taxon>
        <taxon>Streptococcus</taxon>
    </lineage>
</organism>
<evidence type="ECO:0000256" key="2">
    <source>
        <dbReference type="ARBA" id="ARBA00022729"/>
    </source>
</evidence>
<dbReference type="Proteomes" id="UP000027855">
    <property type="component" value="Unassembled WGS sequence"/>
</dbReference>
<dbReference type="PROSITE" id="PS00609">
    <property type="entry name" value="GLYCOSYL_HYDROL_F32"/>
    <property type="match status" value="1"/>
</dbReference>
<evidence type="ECO:0000313" key="9">
    <source>
        <dbReference type="Proteomes" id="UP000027855"/>
    </source>
</evidence>
<feature type="region of interest" description="Disordered" evidence="5">
    <location>
        <begin position="59"/>
        <end position="156"/>
    </location>
</feature>
<sequence>MMNDTVCKNWFMRKSGKTWVYGCALVSFAGLALAGPVYADQVEQATVSPTPQEVVAQTDHQVAPQAELAPSTTKEVPQVVEPSPSLVSESAQTAQENPTQPSPDQSKEVQTQASEAEKVTNQTQEADLNQTNQEQSPVVTNSTSPVHVTAEKTDLPNNEAVTNLEGMTADQNGHWEMQADGIHSEAKDKGDSFLYSQSEGKNFIYSTDVTFKEAGGAAALIFRGNNDSSDKNMYGVNVDSGNHKVKFWRWVNNHDIQLVDEKDVTPTADETYNLRVVAANQWLSYYVNDVLVASTGDAVLQKSDKGQPQVLPEGYFGLLNWNANVIFKNTRYVNLDDASLPLIDNLVVTSKTGSVEKQAQFFSEEPLHIQYVGHNAETVGFDITKHNPNAVIKVEDAKGNVYTDISQLPVAVGANYFIIESSMTDSLGRPVTLTYRVNIHRRQSDDVYYNELYRDQYHYSVKDGWANDPNGLVFYKGRYHLFYQFYDDTKWGPMHWAHATSRDLLHWDEEPIAFYPDATGHMFSGSVVVDSTNSSGLFKSPEGGLVAIITSNGNGQRIEIAYSEDEGRTWQKYDKVVADWSQDPLQNQDFRDPKVFRWDNQWFMVLAGGPLRIYSSQDLKNWQVETTYKDLHTECPDLYPIVANDGALKWVLSRGGRSYKVGDFKQVDGKWAFVADEVYQDHDEILNFGKDSYAAMTYYVHDFGTADHPNIPQLTEINWMNTWEDYCNLVADTVGQKFNGTFNLNLDLGLIKSGDRYILTQTPVKAYESLRDTDNAQYFENVTVASDNELLKDFKGDTYEVVSHFVPGKDTTAVGFNLRVGDGQATKVIYDLTKETLSIDRSQSGTILSDAFTKVNSQQVTRNEDGSIDLHLYVDRASVEVFAKGNTVAGANQIFPSPRAVGASVLVEGGPAKANIAIYPIKSTWTDKKEVTKAVAMNTTVAGHLALEVGQSKDLQVYLAPASEEQDVTWTVSDPSLVSYTEHDNKLSLKALHKGHLTVTATSVENPSLTKTFNIDITLNNFATNLKGLKAVTGDWYIDDDTLYDSNVSANDFFMAYESNGFKQFDYDIDVKYQHGLVNLFVAAEREEPGRAYSVQFADNDTVRLFRFGGETIAEAHLDKAINDGQYHHVKVEKGKDTMTVYVDGKEVLHHQFDAVDNYFNQAHVGVGLWDGSVEFQNFFVTEKMTNTSSDTTDEPIKPDPQLEPSPEPNPENKTDEPEHQPELAPEPEPTGQNNGHDSTNTVPDPSQDNTSKQEESKAPVETPKTVTPLVENLLKKFNAFSLSTFLASIAKETWHFLTKWLFS</sequence>